<dbReference type="SFLD" id="SFLDG01018">
    <property type="entry name" value="Squalene/Phytoene_Synthase_Lik"/>
    <property type="match status" value="1"/>
</dbReference>
<reference evidence="7" key="1">
    <citation type="journal article" date="2007" name="J. Biochem. Mol. Biol.">
        <title>Molecular cloning and characterization of the yew gene encoding squalene synthase from Taxus cuspidata.</title>
        <authorList>
            <person name="Huang Z."/>
            <person name="Jiang K."/>
            <person name="Pi Y."/>
            <person name="Hou R."/>
            <person name="Liao Z."/>
            <person name="Cao Y."/>
            <person name="Han X."/>
            <person name="Wang Q."/>
            <person name="Sun X."/>
            <person name="Tang K."/>
        </authorList>
    </citation>
    <scope>NUCLEOTIDE SEQUENCE</scope>
</reference>
<dbReference type="EMBL" id="DQ836053">
    <property type="protein sequence ID" value="ABI14439.1"/>
    <property type="molecule type" value="mRNA"/>
</dbReference>
<dbReference type="Gene3D" id="1.10.600.10">
    <property type="entry name" value="Farnesyl Diphosphate Synthase"/>
    <property type="match status" value="1"/>
</dbReference>
<dbReference type="EC" id="2.5.1.21" evidence="3 6"/>
<keyword evidence="6" id="KW-0812">Transmembrane</keyword>
<protein>
    <recommendedName>
        <fullName evidence="3 6">Squalene synthase</fullName>
        <ecNumber evidence="3 6">2.5.1.21</ecNumber>
    </recommendedName>
</protein>
<dbReference type="InterPro" id="IPR033904">
    <property type="entry name" value="Trans_IPPS_HH"/>
</dbReference>
<dbReference type="GO" id="GO:0016829">
    <property type="term" value="F:lyase activity"/>
    <property type="evidence" value="ECO:0007669"/>
    <property type="project" value="UniProtKB-KW"/>
</dbReference>
<keyword evidence="6" id="KW-1133">Transmembrane helix</keyword>
<gene>
    <name evidence="7" type="primary">SqS</name>
</gene>
<comment type="cofactor">
    <cofactor evidence="1 6">
        <name>Mg(2+)</name>
        <dbReference type="ChEBI" id="CHEBI:18420"/>
    </cofactor>
</comment>
<dbReference type="UniPathway" id="UPA00767">
    <property type="reaction ID" value="UER00751"/>
</dbReference>
<dbReference type="PANTHER" id="PTHR11626">
    <property type="entry name" value="FARNESYL-DIPHOSPHATE FARNESYLTRANSFERASE"/>
    <property type="match status" value="1"/>
</dbReference>
<evidence type="ECO:0000256" key="4">
    <source>
        <dbReference type="ARBA" id="ARBA00022679"/>
    </source>
</evidence>
<evidence type="ECO:0000256" key="5">
    <source>
        <dbReference type="ARBA" id="ARBA00023239"/>
    </source>
</evidence>
<comment type="similarity">
    <text evidence="2 6">Belongs to the phytoene/squalene synthase family.</text>
</comment>
<dbReference type="GO" id="GO:0055056">
    <property type="term" value="F:D-glucose transmembrane transporter activity"/>
    <property type="evidence" value="ECO:0007669"/>
    <property type="project" value="UniProtKB-UniRule"/>
</dbReference>
<dbReference type="InterPro" id="IPR006449">
    <property type="entry name" value="Squal_synth-like"/>
</dbReference>
<accession>A9NJG0</accession>
<sequence length="409" mass="46469">MASIGAILKHPEDVPALLKMKFAAAHASKQIPLDPDLAFCYTMLQKVSRSFAFVIQQLGLELRNAVCVFYLVLRGLDTVEDDMSIPVDTKLPILTNFHQHIYDPSWHFSCGVNDYKELMDQFHHVSTAFLALGKRYQEGIEEITKRMGAGMAKFIRQEVESVEDYDEYCHYVAGLVGLGLSRLFRAACLEDLAPDFLSNSMGLFLQKTNIIRDYLEDINEIPKSRMFWPHEIWSKYVPNLEDLKEEECSKEAVQCLNEMITNALKHANDCLKYMAALKNPAIFRFCAIPQIMALATLEICYNNLQVFRRVVKIRRGLTAKIMDRTKSMADVYEAFFDFSGSLASKVPKDDPNATVTLKYIDEIQRTCNASGLMAKRRSFTIDSKKGHEAFLAICVLLLAIVLAILTFKL</sequence>
<dbReference type="InterPro" id="IPR008949">
    <property type="entry name" value="Isoprenoid_synthase_dom_sf"/>
</dbReference>
<dbReference type="GO" id="GO:0051996">
    <property type="term" value="F:squalene synthase [NAD(P)H] activity"/>
    <property type="evidence" value="ECO:0007669"/>
    <property type="project" value="UniProtKB-UniRule"/>
</dbReference>
<dbReference type="FunFam" id="1.10.600.10:FF:000012">
    <property type="entry name" value="Squalene synthase 1"/>
    <property type="match status" value="1"/>
</dbReference>
<dbReference type="GO" id="GO:0008610">
    <property type="term" value="P:lipid biosynthetic process"/>
    <property type="evidence" value="ECO:0007669"/>
    <property type="project" value="InterPro"/>
</dbReference>
<keyword evidence="4 6" id="KW-0808">Transferase</keyword>
<keyword evidence="5" id="KW-0456">Lyase</keyword>
<dbReference type="GO" id="GO:0045338">
    <property type="term" value="P:farnesyl diphosphate metabolic process"/>
    <property type="evidence" value="ECO:0007669"/>
    <property type="project" value="InterPro"/>
</dbReference>
<organism evidence="7">
    <name type="scientific">Taxus cuspidata</name>
    <name type="common">Japanese yew</name>
    <dbReference type="NCBI Taxonomy" id="99806"/>
    <lineage>
        <taxon>Eukaryota</taxon>
        <taxon>Viridiplantae</taxon>
        <taxon>Streptophyta</taxon>
        <taxon>Embryophyta</taxon>
        <taxon>Tracheophyta</taxon>
        <taxon>Spermatophyta</taxon>
        <taxon>Pinopsida</taxon>
        <taxon>Pinidae</taxon>
        <taxon>Conifers II</taxon>
        <taxon>Cupressales</taxon>
        <taxon>Taxaceae</taxon>
        <taxon>Taxus</taxon>
    </lineage>
</organism>
<evidence type="ECO:0000256" key="6">
    <source>
        <dbReference type="RuleBase" id="RU368088"/>
    </source>
</evidence>
<name>A9NJG0_TAXCU</name>
<evidence type="ECO:0000256" key="1">
    <source>
        <dbReference type="ARBA" id="ARBA00001946"/>
    </source>
</evidence>
<comment type="catalytic activity">
    <reaction evidence="6">
        <text>2 (2E,6E)-farnesyl diphosphate + NADPH + H(+) = squalene + 2 diphosphate + NADP(+)</text>
        <dbReference type="Rhea" id="RHEA:32295"/>
        <dbReference type="ChEBI" id="CHEBI:15378"/>
        <dbReference type="ChEBI" id="CHEBI:15440"/>
        <dbReference type="ChEBI" id="CHEBI:33019"/>
        <dbReference type="ChEBI" id="CHEBI:57783"/>
        <dbReference type="ChEBI" id="CHEBI:58349"/>
        <dbReference type="ChEBI" id="CHEBI:175763"/>
        <dbReference type="EC" id="2.5.1.21"/>
    </reaction>
</comment>
<feature type="transmembrane region" description="Helical" evidence="6">
    <location>
        <begin position="389"/>
        <end position="407"/>
    </location>
</feature>
<dbReference type="CDD" id="cd00683">
    <property type="entry name" value="Trans_IPPS_HH"/>
    <property type="match status" value="1"/>
</dbReference>
<dbReference type="PROSITE" id="PS01044">
    <property type="entry name" value="SQUALEN_PHYTOEN_SYN_1"/>
    <property type="match status" value="1"/>
</dbReference>
<comment type="catalytic activity">
    <reaction evidence="6">
        <text>2 (2E,6E)-farnesyl diphosphate + NADH + H(+) = squalene + 2 diphosphate + NAD(+)</text>
        <dbReference type="Rhea" id="RHEA:32299"/>
        <dbReference type="ChEBI" id="CHEBI:15378"/>
        <dbReference type="ChEBI" id="CHEBI:15440"/>
        <dbReference type="ChEBI" id="CHEBI:33019"/>
        <dbReference type="ChEBI" id="CHEBI:57540"/>
        <dbReference type="ChEBI" id="CHEBI:57945"/>
        <dbReference type="ChEBI" id="CHEBI:175763"/>
        <dbReference type="EC" id="2.5.1.21"/>
    </reaction>
</comment>
<comment type="function">
    <text evidence="6">Catalyzes the condensation of 2 farnesyl pyrophosphate (FPP) moieties to form squalene.</text>
</comment>
<dbReference type="GO" id="GO:0005789">
    <property type="term" value="C:endoplasmic reticulum membrane"/>
    <property type="evidence" value="ECO:0007669"/>
    <property type="project" value="TreeGrafter"/>
</dbReference>
<comment type="pathway">
    <text evidence="6">Terpene metabolism; lanosterol biosynthesis; lanosterol from farnesyl diphosphate: step 1/3.</text>
</comment>
<dbReference type="AlphaFoldDB" id="A9NJG0"/>
<evidence type="ECO:0000256" key="2">
    <source>
        <dbReference type="ARBA" id="ARBA00006251"/>
    </source>
</evidence>
<dbReference type="Pfam" id="PF00494">
    <property type="entry name" value="SQS_PSY"/>
    <property type="match status" value="1"/>
</dbReference>
<dbReference type="BRENDA" id="2.5.1.21">
    <property type="organism ID" value="6225"/>
</dbReference>
<dbReference type="InterPro" id="IPR044844">
    <property type="entry name" value="Trans_IPPS_euk-type"/>
</dbReference>
<dbReference type="InterPro" id="IPR019845">
    <property type="entry name" value="Squalene/phytoene_synthase_CS"/>
</dbReference>
<dbReference type="InterPro" id="IPR002060">
    <property type="entry name" value="Squ/phyt_synthse"/>
</dbReference>
<proteinExistence type="evidence at transcript level"/>
<evidence type="ECO:0000256" key="3">
    <source>
        <dbReference type="ARBA" id="ARBA00012373"/>
    </source>
</evidence>
<dbReference type="NCBIfam" id="TIGR01559">
    <property type="entry name" value="squal_synth"/>
    <property type="match status" value="1"/>
</dbReference>
<dbReference type="SFLD" id="SFLDS00005">
    <property type="entry name" value="Isoprenoid_Synthase_Type_I"/>
    <property type="match status" value="1"/>
</dbReference>
<dbReference type="SUPFAM" id="SSF48576">
    <property type="entry name" value="Terpenoid synthases"/>
    <property type="match status" value="1"/>
</dbReference>
<dbReference type="PANTHER" id="PTHR11626:SF2">
    <property type="entry name" value="SQUALENE SYNTHASE"/>
    <property type="match status" value="1"/>
</dbReference>
<dbReference type="PROSITE" id="PS01045">
    <property type="entry name" value="SQUALEN_PHYTOEN_SYN_2"/>
    <property type="match status" value="1"/>
</dbReference>
<keyword evidence="6" id="KW-0472">Membrane</keyword>
<evidence type="ECO:0000313" key="7">
    <source>
        <dbReference type="EMBL" id="ABI14439.1"/>
    </source>
</evidence>